<proteinExistence type="predicted"/>
<dbReference type="InterPro" id="IPR015797">
    <property type="entry name" value="NUDIX_hydrolase-like_dom_sf"/>
</dbReference>
<dbReference type="PANTHER" id="PTHR12992">
    <property type="entry name" value="NUDIX HYDROLASE"/>
    <property type="match status" value="1"/>
</dbReference>
<dbReference type="GO" id="GO:0010945">
    <property type="term" value="F:coenzyme A diphosphatase activity"/>
    <property type="evidence" value="ECO:0007669"/>
    <property type="project" value="InterPro"/>
</dbReference>
<keyword evidence="5" id="KW-0460">Magnesium</keyword>
<dbReference type="InterPro" id="IPR045121">
    <property type="entry name" value="CoAse"/>
</dbReference>
<dbReference type="PROSITE" id="PS51462">
    <property type="entry name" value="NUDIX"/>
    <property type="match status" value="1"/>
</dbReference>
<evidence type="ECO:0000256" key="6">
    <source>
        <dbReference type="ARBA" id="ARBA00023211"/>
    </source>
</evidence>
<comment type="cofactor">
    <cofactor evidence="2">
        <name>Mg(2+)</name>
        <dbReference type="ChEBI" id="CHEBI:18420"/>
    </cofactor>
</comment>
<evidence type="ECO:0000313" key="9">
    <source>
        <dbReference type="Proteomes" id="UP000182237"/>
    </source>
</evidence>
<dbReference type="Pfam" id="PF00293">
    <property type="entry name" value="NUDIX"/>
    <property type="match status" value="1"/>
</dbReference>
<gene>
    <name evidence="8" type="ORF">SAMN04488539_2010</name>
</gene>
<dbReference type="eggNOG" id="COG0494">
    <property type="taxonomic scope" value="Bacteria"/>
</dbReference>
<evidence type="ECO:0000256" key="3">
    <source>
        <dbReference type="ARBA" id="ARBA00022723"/>
    </source>
</evidence>
<dbReference type="EMBL" id="LT629765">
    <property type="protein sequence ID" value="SDS60630.1"/>
    <property type="molecule type" value="Genomic_DNA"/>
</dbReference>
<name>A0A1H1TK85_9CORY</name>
<reference evidence="8 9" key="1">
    <citation type="submission" date="2016-10" db="EMBL/GenBank/DDBJ databases">
        <authorList>
            <person name="de Groot N.N."/>
        </authorList>
    </citation>
    <scope>NUCLEOTIDE SEQUENCE [LARGE SCALE GENOMIC DNA]</scope>
    <source>
        <strain evidence="8 9">DSM 45434</strain>
    </source>
</reference>
<dbReference type="Gene3D" id="3.90.79.10">
    <property type="entry name" value="Nucleoside Triphosphate Pyrophosphohydrolase"/>
    <property type="match status" value="1"/>
</dbReference>
<dbReference type="OrthoDB" id="9802805at2"/>
<keyword evidence="9" id="KW-1185">Reference proteome</keyword>
<evidence type="ECO:0000256" key="5">
    <source>
        <dbReference type="ARBA" id="ARBA00022842"/>
    </source>
</evidence>
<feature type="domain" description="Nudix hydrolase" evidence="7">
    <location>
        <begin position="44"/>
        <end position="190"/>
    </location>
</feature>
<evidence type="ECO:0000256" key="1">
    <source>
        <dbReference type="ARBA" id="ARBA00001936"/>
    </source>
</evidence>
<dbReference type="Proteomes" id="UP000182237">
    <property type="component" value="Chromosome I"/>
</dbReference>
<keyword evidence="3" id="KW-0479">Metal-binding</keyword>
<organism evidence="8 9">
    <name type="scientific">Corynebacterium timonense</name>
    <dbReference type="NCBI Taxonomy" id="441500"/>
    <lineage>
        <taxon>Bacteria</taxon>
        <taxon>Bacillati</taxon>
        <taxon>Actinomycetota</taxon>
        <taxon>Actinomycetes</taxon>
        <taxon>Mycobacteriales</taxon>
        <taxon>Corynebacteriaceae</taxon>
        <taxon>Corynebacterium</taxon>
    </lineage>
</organism>
<protein>
    <submittedName>
        <fullName evidence="8">8-oxo-dGTP pyrophosphatase MutT, NUDIX family</fullName>
    </submittedName>
</protein>
<evidence type="ECO:0000256" key="4">
    <source>
        <dbReference type="ARBA" id="ARBA00022801"/>
    </source>
</evidence>
<keyword evidence="6" id="KW-0464">Manganese</keyword>
<dbReference type="PANTHER" id="PTHR12992:SF11">
    <property type="entry name" value="MITOCHONDRIAL COENZYME A DIPHOSPHATASE NUDT8"/>
    <property type="match status" value="1"/>
</dbReference>
<dbReference type="CDD" id="cd03426">
    <property type="entry name" value="NUDIX_CoAse_Nudt7"/>
    <property type="match status" value="1"/>
</dbReference>
<dbReference type="RefSeq" id="WP_019193762.1">
    <property type="nucleotide sequence ID" value="NZ_LT629765.1"/>
</dbReference>
<keyword evidence="4" id="KW-0378">Hydrolase</keyword>
<evidence type="ECO:0000256" key="2">
    <source>
        <dbReference type="ARBA" id="ARBA00001946"/>
    </source>
</evidence>
<accession>A0A1H1TK85</accession>
<dbReference type="AlphaFoldDB" id="A0A1H1TK85"/>
<dbReference type="STRING" id="1203190.GCA_000312345_00920"/>
<dbReference type="InterPro" id="IPR000086">
    <property type="entry name" value="NUDIX_hydrolase_dom"/>
</dbReference>
<comment type="cofactor">
    <cofactor evidence="1">
        <name>Mn(2+)</name>
        <dbReference type="ChEBI" id="CHEBI:29035"/>
    </cofactor>
</comment>
<evidence type="ECO:0000313" key="8">
    <source>
        <dbReference type="EMBL" id="SDS60630.1"/>
    </source>
</evidence>
<dbReference type="SUPFAM" id="SSF55811">
    <property type="entry name" value="Nudix"/>
    <property type="match status" value="1"/>
</dbReference>
<dbReference type="GO" id="GO:0046872">
    <property type="term" value="F:metal ion binding"/>
    <property type="evidence" value="ECO:0007669"/>
    <property type="project" value="UniProtKB-KW"/>
</dbReference>
<sequence>MSDVDLTPAAAPAWLAPLVERLGDGSASALVSERLAGRSPGSGRPDDAAVLMLFVGGAPHAAARPGDAGVLITHRTPTMRSHSGQMAFPGGRIDPGDGGPVDAALREAREETGLERWRVAPLATLTSVTTAGSKRSVRPVLAYSADPGRPYAASPAETDDVFFAPVAQLLDPANRLQVSFLGWDGPAFEINGYVVWGFTGVLLDVLFAAAGWEEPWDRGRVVPLEAALRGSRNDENLG</sequence>
<evidence type="ECO:0000259" key="7">
    <source>
        <dbReference type="PROSITE" id="PS51462"/>
    </source>
</evidence>